<evidence type="ECO:0000256" key="1">
    <source>
        <dbReference type="ARBA" id="ARBA00004236"/>
    </source>
</evidence>
<feature type="transmembrane region" description="Helical" evidence="8">
    <location>
        <begin position="46"/>
        <end position="72"/>
    </location>
</feature>
<organism evidence="11 12">
    <name type="scientific">Caldalkalibacillus uzonensis</name>
    <dbReference type="NCBI Taxonomy" id="353224"/>
    <lineage>
        <taxon>Bacteria</taxon>
        <taxon>Bacillati</taxon>
        <taxon>Bacillota</taxon>
        <taxon>Bacilli</taxon>
        <taxon>Bacillales</taxon>
        <taxon>Bacillaceae</taxon>
        <taxon>Caldalkalibacillus</taxon>
    </lineage>
</organism>
<protein>
    <submittedName>
        <fullName evidence="11">Methyl-accepting chemotaxis protein</fullName>
    </submittedName>
</protein>
<proteinExistence type="inferred from homology"/>
<keyword evidence="3 8" id="KW-0472">Membrane</keyword>
<feature type="domain" description="Methyl-accepting transducer" evidence="9">
    <location>
        <begin position="145"/>
        <end position="416"/>
    </location>
</feature>
<dbReference type="Proteomes" id="UP001232445">
    <property type="component" value="Unassembled WGS sequence"/>
</dbReference>
<feature type="coiled-coil region" evidence="7">
    <location>
        <begin position="398"/>
        <end position="425"/>
    </location>
</feature>
<dbReference type="EMBL" id="JAUSUQ010000007">
    <property type="protein sequence ID" value="MDQ0339401.1"/>
    <property type="molecule type" value="Genomic_DNA"/>
</dbReference>
<sequence length="431" mass="46808">MKAEQAKQRYTFSLQKKMVSGIVVLALITYGCSAFFIFVVSDYVPWMTGLSFTLITFGLGVIWSGILGYFAARRITRPIQRLAQSMHTAATGDLRVKFEGYRSDDEIKALGQAFNQMVHQLQGMVGDISNHFKETNRQVQELSQASDSAAEQAEAISRTIEEIASGAERSASSVQATVEAVESVTAMAEEVDRYAEESKRLAEDMVSELNHSGEVVHSLIEGMGSLAAVNQESLQVVSRLKEQAKEINEITDMVGDIAEQTNLLALNASIEAARAGEHGRGFAVVAQEVRELADESRQAVGRITKLINHIHQGVEQVVSHIEAQVHAAESESAKGQEANQALEAISRSIHKVVESIAHITRLAGEQTEAMKRTLAEAQGVAAVSEQTSAGAQEVAASVEQQTAVMEEIAASAEVLEREAKTLHEKISRFTL</sequence>
<evidence type="ECO:0000313" key="12">
    <source>
        <dbReference type="Proteomes" id="UP001232445"/>
    </source>
</evidence>
<evidence type="ECO:0000256" key="3">
    <source>
        <dbReference type="ARBA" id="ARBA00023136"/>
    </source>
</evidence>
<keyword evidence="4 6" id="KW-0807">Transducer</keyword>
<dbReference type="RefSeq" id="WP_307339301.1">
    <property type="nucleotide sequence ID" value="NZ_JAUSUQ010000007.1"/>
</dbReference>
<name>A0ABU0CSK3_9BACI</name>
<dbReference type="SUPFAM" id="SSF58104">
    <property type="entry name" value="Methyl-accepting chemotaxis protein (MCP) signaling domain"/>
    <property type="match status" value="1"/>
</dbReference>
<reference evidence="11 12" key="1">
    <citation type="submission" date="2023-07" db="EMBL/GenBank/DDBJ databases">
        <title>Genomic Encyclopedia of Type Strains, Phase IV (KMG-IV): sequencing the most valuable type-strain genomes for metagenomic binning, comparative biology and taxonomic classification.</title>
        <authorList>
            <person name="Goeker M."/>
        </authorList>
    </citation>
    <scope>NUCLEOTIDE SEQUENCE [LARGE SCALE GENOMIC DNA]</scope>
    <source>
        <strain evidence="11 12">DSM 17740</strain>
    </source>
</reference>
<dbReference type="SMART" id="SM00304">
    <property type="entry name" value="HAMP"/>
    <property type="match status" value="1"/>
</dbReference>
<dbReference type="CDD" id="cd06225">
    <property type="entry name" value="HAMP"/>
    <property type="match status" value="1"/>
</dbReference>
<keyword evidence="2" id="KW-1003">Cell membrane</keyword>
<dbReference type="Pfam" id="PF00672">
    <property type="entry name" value="HAMP"/>
    <property type="match status" value="1"/>
</dbReference>
<evidence type="ECO:0000256" key="2">
    <source>
        <dbReference type="ARBA" id="ARBA00022475"/>
    </source>
</evidence>
<evidence type="ECO:0000256" key="5">
    <source>
        <dbReference type="ARBA" id="ARBA00029447"/>
    </source>
</evidence>
<comment type="similarity">
    <text evidence="5">Belongs to the methyl-accepting chemotaxis (MCP) protein family.</text>
</comment>
<dbReference type="PROSITE" id="PS50885">
    <property type="entry name" value="HAMP"/>
    <property type="match status" value="1"/>
</dbReference>
<evidence type="ECO:0000256" key="7">
    <source>
        <dbReference type="SAM" id="Coils"/>
    </source>
</evidence>
<evidence type="ECO:0000259" key="9">
    <source>
        <dbReference type="PROSITE" id="PS50111"/>
    </source>
</evidence>
<accession>A0ABU0CSK3</accession>
<evidence type="ECO:0000256" key="4">
    <source>
        <dbReference type="ARBA" id="ARBA00023224"/>
    </source>
</evidence>
<evidence type="ECO:0000256" key="6">
    <source>
        <dbReference type="PROSITE-ProRule" id="PRU00284"/>
    </source>
</evidence>
<feature type="transmembrane region" description="Helical" evidence="8">
    <location>
        <begin position="21"/>
        <end position="40"/>
    </location>
</feature>
<keyword evidence="8" id="KW-0812">Transmembrane</keyword>
<dbReference type="Pfam" id="PF00015">
    <property type="entry name" value="MCPsignal"/>
    <property type="match status" value="1"/>
</dbReference>
<comment type="subcellular location">
    <subcellularLocation>
        <location evidence="1">Cell membrane</location>
    </subcellularLocation>
</comment>
<evidence type="ECO:0000259" key="10">
    <source>
        <dbReference type="PROSITE" id="PS50885"/>
    </source>
</evidence>
<dbReference type="Gene3D" id="1.10.287.950">
    <property type="entry name" value="Methyl-accepting chemotaxis protein"/>
    <property type="match status" value="1"/>
</dbReference>
<comment type="caution">
    <text evidence="11">The sequence shown here is derived from an EMBL/GenBank/DDBJ whole genome shotgun (WGS) entry which is preliminary data.</text>
</comment>
<keyword evidence="7" id="KW-0175">Coiled coil</keyword>
<dbReference type="SMART" id="SM00283">
    <property type="entry name" value="MA"/>
    <property type="match status" value="1"/>
</dbReference>
<keyword evidence="8" id="KW-1133">Transmembrane helix</keyword>
<evidence type="ECO:0000313" key="11">
    <source>
        <dbReference type="EMBL" id="MDQ0339401.1"/>
    </source>
</evidence>
<dbReference type="PROSITE" id="PS50111">
    <property type="entry name" value="CHEMOTAXIS_TRANSDUC_2"/>
    <property type="match status" value="1"/>
</dbReference>
<dbReference type="PANTHER" id="PTHR32089">
    <property type="entry name" value="METHYL-ACCEPTING CHEMOTAXIS PROTEIN MCPB"/>
    <property type="match status" value="1"/>
</dbReference>
<dbReference type="InterPro" id="IPR003660">
    <property type="entry name" value="HAMP_dom"/>
</dbReference>
<dbReference type="PROSITE" id="PS51257">
    <property type="entry name" value="PROKAR_LIPOPROTEIN"/>
    <property type="match status" value="1"/>
</dbReference>
<feature type="domain" description="HAMP" evidence="10">
    <location>
        <begin position="73"/>
        <end position="126"/>
    </location>
</feature>
<dbReference type="PANTHER" id="PTHR32089:SF114">
    <property type="entry name" value="METHYL-ACCEPTING CHEMOTAXIS PROTEIN MCPB"/>
    <property type="match status" value="1"/>
</dbReference>
<evidence type="ECO:0000256" key="8">
    <source>
        <dbReference type="SAM" id="Phobius"/>
    </source>
</evidence>
<dbReference type="InterPro" id="IPR004089">
    <property type="entry name" value="MCPsignal_dom"/>
</dbReference>
<gene>
    <name evidence="11" type="ORF">J2S00_002188</name>
</gene>
<keyword evidence="12" id="KW-1185">Reference proteome</keyword>